<feature type="domain" description="HTH hxlR-type" evidence="4">
    <location>
        <begin position="11"/>
        <end position="108"/>
    </location>
</feature>
<evidence type="ECO:0000256" key="1">
    <source>
        <dbReference type="ARBA" id="ARBA00023015"/>
    </source>
</evidence>
<evidence type="ECO:0000256" key="2">
    <source>
        <dbReference type="ARBA" id="ARBA00023125"/>
    </source>
</evidence>
<accession>A0A3N1LJ31</accession>
<keyword evidence="2" id="KW-0238">DNA-binding</keyword>
<proteinExistence type="predicted"/>
<dbReference type="InterPro" id="IPR036388">
    <property type="entry name" value="WH-like_DNA-bd_sf"/>
</dbReference>
<evidence type="ECO:0000313" key="5">
    <source>
        <dbReference type="EMBL" id="ROP90858.1"/>
    </source>
</evidence>
<evidence type="ECO:0000313" key="6">
    <source>
        <dbReference type="Proteomes" id="UP000278222"/>
    </source>
</evidence>
<name>A0A3N1LJ31_9PROT</name>
<dbReference type="Pfam" id="PF01638">
    <property type="entry name" value="HxlR"/>
    <property type="match status" value="1"/>
</dbReference>
<evidence type="ECO:0000259" key="4">
    <source>
        <dbReference type="PROSITE" id="PS51118"/>
    </source>
</evidence>
<dbReference type="RefSeq" id="WP_123690298.1">
    <property type="nucleotide sequence ID" value="NZ_AP019700.1"/>
</dbReference>
<dbReference type="Gene3D" id="1.10.10.10">
    <property type="entry name" value="Winged helix-like DNA-binding domain superfamily/Winged helix DNA-binding domain"/>
    <property type="match status" value="1"/>
</dbReference>
<dbReference type="EMBL" id="RJKX01000014">
    <property type="protein sequence ID" value="ROP90858.1"/>
    <property type="molecule type" value="Genomic_DNA"/>
</dbReference>
<keyword evidence="3" id="KW-0804">Transcription</keyword>
<organism evidence="5 6">
    <name type="scientific">Stella humosa</name>
    <dbReference type="NCBI Taxonomy" id="94"/>
    <lineage>
        <taxon>Bacteria</taxon>
        <taxon>Pseudomonadati</taxon>
        <taxon>Pseudomonadota</taxon>
        <taxon>Alphaproteobacteria</taxon>
        <taxon>Rhodospirillales</taxon>
        <taxon>Stellaceae</taxon>
        <taxon>Stella</taxon>
    </lineage>
</organism>
<dbReference type="OrthoDB" id="9800350at2"/>
<protein>
    <submittedName>
        <fullName evidence="5">HxlR family transcriptional regulator</fullName>
    </submittedName>
</protein>
<gene>
    <name evidence="5" type="ORF">EDC65_2718</name>
</gene>
<dbReference type="PANTHER" id="PTHR33204">
    <property type="entry name" value="TRANSCRIPTIONAL REGULATOR, MARR FAMILY"/>
    <property type="match status" value="1"/>
</dbReference>
<dbReference type="InterPro" id="IPR002577">
    <property type="entry name" value="HTH_HxlR"/>
</dbReference>
<sequence length="172" mass="19073">MRWSDIGDSACSIARALAIVGDRWTMLVLREAFFGVRRFEDFQRLTGASPRLVSDRLAKLVAEGVMDKRPYQDRPVRHEYRLTAKGRELHPVMVMLSLWGQRWMGDPARPPVRLVHRADRGGCGRATRPTLVCAECAGPIAPGDIAVEFSPAYAAERAARADPEGRAGTQDS</sequence>
<comment type="caution">
    <text evidence="5">The sequence shown here is derived from an EMBL/GenBank/DDBJ whole genome shotgun (WGS) entry which is preliminary data.</text>
</comment>
<dbReference type="GO" id="GO:0003677">
    <property type="term" value="F:DNA binding"/>
    <property type="evidence" value="ECO:0007669"/>
    <property type="project" value="UniProtKB-KW"/>
</dbReference>
<dbReference type="InterPro" id="IPR036390">
    <property type="entry name" value="WH_DNA-bd_sf"/>
</dbReference>
<reference evidence="5 6" key="1">
    <citation type="submission" date="2018-11" db="EMBL/GenBank/DDBJ databases">
        <title>Genomic Encyclopedia of Type Strains, Phase IV (KMG-IV): sequencing the most valuable type-strain genomes for metagenomic binning, comparative biology and taxonomic classification.</title>
        <authorList>
            <person name="Goeker M."/>
        </authorList>
    </citation>
    <scope>NUCLEOTIDE SEQUENCE [LARGE SCALE GENOMIC DNA]</scope>
    <source>
        <strain evidence="5 6">DSM 5900</strain>
    </source>
</reference>
<dbReference type="PROSITE" id="PS51118">
    <property type="entry name" value="HTH_HXLR"/>
    <property type="match status" value="1"/>
</dbReference>
<keyword evidence="6" id="KW-1185">Reference proteome</keyword>
<dbReference type="AlphaFoldDB" id="A0A3N1LJ31"/>
<dbReference type="Proteomes" id="UP000278222">
    <property type="component" value="Unassembled WGS sequence"/>
</dbReference>
<dbReference type="PANTHER" id="PTHR33204:SF36">
    <property type="entry name" value="TRANSCRIPTIONAL REGULATORY PROTEIN"/>
    <property type="match status" value="1"/>
</dbReference>
<evidence type="ECO:0000256" key="3">
    <source>
        <dbReference type="ARBA" id="ARBA00023163"/>
    </source>
</evidence>
<keyword evidence="1" id="KW-0805">Transcription regulation</keyword>
<dbReference type="SUPFAM" id="SSF46785">
    <property type="entry name" value="Winged helix' DNA-binding domain"/>
    <property type="match status" value="1"/>
</dbReference>